<accession>A0A8T0A057</accession>
<keyword evidence="5" id="KW-0539">Nucleus</keyword>
<evidence type="ECO:0000256" key="3">
    <source>
        <dbReference type="ARBA" id="ARBA00023125"/>
    </source>
</evidence>
<evidence type="ECO:0000256" key="1">
    <source>
        <dbReference type="ARBA" id="ARBA00004123"/>
    </source>
</evidence>
<dbReference type="Proteomes" id="UP000605970">
    <property type="component" value="Unassembled WGS sequence"/>
</dbReference>
<evidence type="ECO:0000256" key="4">
    <source>
        <dbReference type="ARBA" id="ARBA00023155"/>
    </source>
</evidence>
<sequence>MTYQPSQQPFFASPLPTVSNIYQNSFYGVGSSKSNDLNLQNHALYLHSQQQDIVQRQQIPISDDFQSSELNTNTQISLNKSIDALMPTTSTNDDWKLIKNKTKFSDYERQEKAVPVRHYKRKKNMEETEENDGPIKKTCNRLVNNETLSNGFIMDSHESLERLQPSNENLLHEFSNSNCNFNYFEQQDEQSSYDTERLTTATIGTDEPTIFPWMTRVHSSNGELTNIKKLPLPVAIFGE</sequence>
<keyword evidence="7" id="KW-1185">Reference proteome</keyword>
<dbReference type="InterPro" id="IPR001827">
    <property type="entry name" value="Homeobox_Antennapedia_CS"/>
</dbReference>
<evidence type="ECO:0000313" key="7">
    <source>
        <dbReference type="Proteomes" id="UP000605970"/>
    </source>
</evidence>
<dbReference type="GO" id="GO:0005634">
    <property type="term" value="C:nucleus"/>
    <property type="evidence" value="ECO:0007669"/>
    <property type="project" value="UniProtKB-SubCell"/>
</dbReference>
<dbReference type="PROSITE" id="PS00032">
    <property type="entry name" value="ANTENNAPEDIA"/>
    <property type="match status" value="1"/>
</dbReference>
<evidence type="ECO:0000256" key="5">
    <source>
        <dbReference type="ARBA" id="ARBA00023242"/>
    </source>
</evidence>
<dbReference type="GO" id="GO:0003677">
    <property type="term" value="F:DNA binding"/>
    <property type="evidence" value="ECO:0007669"/>
    <property type="project" value="UniProtKB-KW"/>
</dbReference>
<dbReference type="EMBL" id="JABEBT010000009">
    <property type="protein sequence ID" value="KAF7638922.1"/>
    <property type="molecule type" value="Genomic_DNA"/>
</dbReference>
<name>A0A8T0A057_9BILA</name>
<protein>
    <submittedName>
        <fullName evidence="6">Homeobox domain-containing protein</fullName>
    </submittedName>
</protein>
<organism evidence="6 7">
    <name type="scientific">Meloidogyne graminicola</name>
    <dbReference type="NCBI Taxonomy" id="189291"/>
    <lineage>
        <taxon>Eukaryota</taxon>
        <taxon>Metazoa</taxon>
        <taxon>Ecdysozoa</taxon>
        <taxon>Nematoda</taxon>
        <taxon>Chromadorea</taxon>
        <taxon>Rhabditida</taxon>
        <taxon>Tylenchina</taxon>
        <taxon>Tylenchomorpha</taxon>
        <taxon>Tylenchoidea</taxon>
        <taxon>Meloidogynidae</taxon>
        <taxon>Meloidogyninae</taxon>
        <taxon>Meloidogyne</taxon>
    </lineage>
</organism>
<reference evidence="6" key="1">
    <citation type="journal article" date="2020" name="Ecol. Evol.">
        <title>Genome structure and content of the rice root-knot nematode (Meloidogyne graminicola).</title>
        <authorList>
            <person name="Phan N.T."/>
            <person name="Danchin E.G.J."/>
            <person name="Klopp C."/>
            <person name="Perfus-Barbeoch L."/>
            <person name="Kozlowski D.K."/>
            <person name="Koutsovoulos G.D."/>
            <person name="Lopez-Roques C."/>
            <person name="Bouchez O."/>
            <person name="Zahm M."/>
            <person name="Besnard G."/>
            <person name="Bellafiore S."/>
        </authorList>
    </citation>
    <scope>NUCLEOTIDE SEQUENCE</scope>
    <source>
        <strain evidence="6">VN-18</strain>
    </source>
</reference>
<keyword evidence="4 6" id="KW-0371">Homeobox</keyword>
<keyword evidence="3 6" id="KW-0238">DNA-binding</keyword>
<dbReference type="OrthoDB" id="5904949at2759"/>
<comment type="caution">
    <text evidence="6">The sequence shown here is derived from an EMBL/GenBank/DDBJ whole genome shotgun (WGS) entry which is preliminary data.</text>
</comment>
<evidence type="ECO:0000256" key="2">
    <source>
        <dbReference type="ARBA" id="ARBA00022473"/>
    </source>
</evidence>
<evidence type="ECO:0000313" key="6">
    <source>
        <dbReference type="EMBL" id="KAF7638922.1"/>
    </source>
</evidence>
<gene>
    <name evidence="6" type="ORF">Mgra_00001733</name>
</gene>
<dbReference type="GO" id="GO:0003700">
    <property type="term" value="F:DNA-binding transcription factor activity"/>
    <property type="evidence" value="ECO:0007669"/>
    <property type="project" value="InterPro"/>
</dbReference>
<comment type="subcellular location">
    <subcellularLocation>
        <location evidence="1">Nucleus</location>
    </subcellularLocation>
</comment>
<dbReference type="AlphaFoldDB" id="A0A8T0A057"/>
<keyword evidence="2" id="KW-0217">Developmental protein</keyword>
<proteinExistence type="predicted"/>